<keyword evidence="1" id="KW-0479">Metal-binding</keyword>
<dbReference type="AlphaFoldDB" id="A0AA39CQM3"/>
<evidence type="ECO:0000256" key="2">
    <source>
        <dbReference type="SAM" id="MobiDB-lite"/>
    </source>
</evidence>
<dbReference type="InterPro" id="IPR013087">
    <property type="entry name" value="Znf_C2H2_type"/>
</dbReference>
<feature type="region of interest" description="Disordered" evidence="2">
    <location>
        <begin position="184"/>
        <end position="220"/>
    </location>
</feature>
<keyword evidence="1" id="KW-0862">Zinc</keyword>
<dbReference type="PANTHER" id="PTHR38166">
    <property type="entry name" value="C2H2-TYPE DOMAIN-CONTAINING PROTEIN-RELATED"/>
    <property type="match status" value="1"/>
</dbReference>
<keyword evidence="1" id="KW-0863">Zinc-finger</keyword>
<evidence type="ECO:0000259" key="3">
    <source>
        <dbReference type="PROSITE" id="PS50157"/>
    </source>
</evidence>
<dbReference type="Proteomes" id="UP001172673">
    <property type="component" value="Unassembled WGS sequence"/>
</dbReference>
<sequence length="630" mass="69275">MRTWSLMMLNSSSSDGGIGYQQVCSICHESMPEKFSSLPNLELPQQQPRAVLNVSQDVPKSTVPVPAKPQDNLDTSGPDTEQMLNTVQSSAGGDFGFNADAALAVSSSLWHHGTAITLQEITSKDSFYSSPADLIAVQALQQAATRRDSTGETKTYVCPEVSCLRVFVRKSYYDSHLKSKHAGIPINADKTLSGQPSPRPDTRDPSPKPEGRVPVRERTPTILPTPKITEIASFRNVTDSPSTKQKTETVSEWLEDVQTNGIPATPTLRSATCPDSQQSVASGLTPQSMSLCKSYSTASAAATDSPCFESEGEAYFVLGDDVTTSATPYEPDWPTLSPTVLAQELVTRYFAHKSTPADTPAEGVESSSQASSASSTSGQTHTTANPSSVTTPPSSAIKSVGKRSLEDDEGDGSRRHKRPRLSDGSSTNAGEKLLACPYAKFDPRRYSEQNESEKHYRGCSSCYLRDIARLKQHLYRVHRRPEHHCPTCFTSFDSTVLLHAHIVARTCQQRTSPFEEKMTPDQVTAIRRRGMGRSRSESWNEIYKILFPDSPLPLNPYIESVHAETLQDFMAYVERDGQQALVSEINQRMFGSVQASSEEEQQFVERVISESVGVLLQRLDARFRRESSES</sequence>
<gene>
    <name evidence="4" type="ORF">H2200_000079</name>
</gene>
<dbReference type="EMBL" id="JAPDRK010000001">
    <property type="protein sequence ID" value="KAJ9616361.1"/>
    <property type="molecule type" value="Genomic_DNA"/>
</dbReference>
<feature type="compositionally biased region" description="Low complexity" evidence="2">
    <location>
        <begin position="366"/>
        <end position="384"/>
    </location>
</feature>
<reference evidence="4" key="1">
    <citation type="submission" date="2022-10" db="EMBL/GenBank/DDBJ databases">
        <title>Culturing micro-colonial fungi from biological soil crusts in the Mojave desert and describing Neophaeococcomyces mojavensis, and introducing the new genera and species Taxawa tesnikishii.</title>
        <authorList>
            <person name="Kurbessoian T."/>
            <person name="Stajich J.E."/>
        </authorList>
    </citation>
    <scope>NUCLEOTIDE SEQUENCE</scope>
    <source>
        <strain evidence="4">TK_41</strain>
    </source>
</reference>
<feature type="compositionally biased region" description="Basic and acidic residues" evidence="2">
    <location>
        <begin position="200"/>
        <end position="219"/>
    </location>
</feature>
<evidence type="ECO:0000256" key="1">
    <source>
        <dbReference type="PROSITE-ProRule" id="PRU00042"/>
    </source>
</evidence>
<protein>
    <recommendedName>
        <fullName evidence="3">C2H2-type domain-containing protein</fullName>
    </recommendedName>
</protein>
<name>A0AA39CQM3_9EURO</name>
<feature type="region of interest" description="Disordered" evidence="2">
    <location>
        <begin position="355"/>
        <end position="429"/>
    </location>
</feature>
<keyword evidence="5" id="KW-1185">Reference proteome</keyword>
<accession>A0AA39CQM3</accession>
<dbReference type="PROSITE" id="PS50157">
    <property type="entry name" value="ZINC_FINGER_C2H2_2"/>
    <property type="match status" value="1"/>
</dbReference>
<dbReference type="PANTHER" id="PTHR38166:SF1">
    <property type="entry name" value="C2H2-TYPE DOMAIN-CONTAINING PROTEIN"/>
    <property type="match status" value="1"/>
</dbReference>
<evidence type="ECO:0000313" key="5">
    <source>
        <dbReference type="Proteomes" id="UP001172673"/>
    </source>
</evidence>
<proteinExistence type="predicted"/>
<organism evidence="4 5">
    <name type="scientific">Cladophialophora chaetospira</name>
    <dbReference type="NCBI Taxonomy" id="386627"/>
    <lineage>
        <taxon>Eukaryota</taxon>
        <taxon>Fungi</taxon>
        <taxon>Dikarya</taxon>
        <taxon>Ascomycota</taxon>
        <taxon>Pezizomycotina</taxon>
        <taxon>Eurotiomycetes</taxon>
        <taxon>Chaetothyriomycetidae</taxon>
        <taxon>Chaetothyriales</taxon>
        <taxon>Herpotrichiellaceae</taxon>
        <taxon>Cladophialophora</taxon>
    </lineage>
</organism>
<comment type="caution">
    <text evidence="4">The sequence shown here is derived from an EMBL/GenBank/DDBJ whole genome shotgun (WGS) entry which is preliminary data.</text>
</comment>
<feature type="domain" description="C2H2-type" evidence="3">
    <location>
        <begin position="156"/>
        <end position="183"/>
    </location>
</feature>
<evidence type="ECO:0000313" key="4">
    <source>
        <dbReference type="EMBL" id="KAJ9616361.1"/>
    </source>
</evidence>
<feature type="compositionally biased region" description="Polar residues" evidence="2">
    <location>
        <begin position="385"/>
        <end position="397"/>
    </location>
</feature>
<dbReference type="PROSITE" id="PS00028">
    <property type="entry name" value="ZINC_FINGER_C2H2_1"/>
    <property type="match status" value="1"/>
</dbReference>
<dbReference type="GO" id="GO:0008270">
    <property type="term" value="F:zinc ion binding"/>
    <property type="evidence" value="ECO:0007669"/>
    <property type="project" value="UniProtKB-KW"/>
</dbReference>